<evidence type="ECO:0000313" key="2">
    <source>
        <dbReference type="Proteomes" id="UP001432180"/>
    </source>
</evidence>
<evidence type="ECO:0000313" key="1">
    <source>
        <dbReference type="EMBL" id="WPL15799.1"/>
    </source>
</evidence>
<reference evidence="1 2" key="1">
    <citation type="journal article" date="2023" name="Microorganisms">
        <title>Thiorhodovibrio frisius and Trv. litoralis spp. nov., Two Novel Members from a Clade of Fastidious Purple Sulfur Bacteria That Exhibit Unique Red-Shifted Light-Harvesting Capabilities.</title>
        <authorList>
            <person name="Methner A."/>
            <person name="Kuzyk S.B."/>
            <person name="Petersen J."/>
            <person name="Bauer S."/>
            <person name="Brinkmann H."/>
            <person name="Sichau K."/>
            <person name="Wanner G."/>
            <person name="Wolf J."/>
            <person name="Neumann-Schaal M."/>
            <person name="Henke P."/>
            <person name="Tank M."/>
            <person name="Sproer C."/>
            <person name="Bunk B."/>
            <person name="Overmann J."/>
        </authorList>
    </citation>
    <scope>NUCLEOTIDE SEQUENCE [LARGE SCALE GENOMIC DNA]</scope>
    <source>
        <strain evidence="1 2">DSM 6702</strain>
    </source>
</reference>
<proteinExistence type="predicted"/>
<gene>
    <name evidence="1" type="ORF">Thiowin_00716</name>
</gene>
<accession>A0ABZ0S5F3</accession>
<dbReference type="RefSeq" id="WP_328986348.1">
    <property type="nucleotide sequence ID" value="NZ_CP121472.1"/>
</dbReference>
<protein>
    <submittedName>
        <fullName evidence="1">Uncharacterized protein</fullName>
    </submittedName>
</protein>
<organism evidence="1 2">
    <name type="scientific">Thiorhodovibrio winogradskyi</name>
    <dbReference type="NCBI Taxonomy" id="77007"/>
    <lineage>
        <taxon>Bacteria</taxon>
        <taxon>Pseudomonadati</taxon>
        <taxon>Pseudomonadota</taxon>
        <taxon>Gammaproteobacteria</taxon>
        <taxon>Chromatiales</taxon>
        <taxon>Chromatiaceae</taxon>
        <taxon>Thiorhodovibrio</taxon>
    </lineage>
</organism>
<dbReference type="EMBL" id="CP121472">
    <property type="protein sequence ID" value="WPL15799.1"/>
    <property type="molecule type" value="Genomic_DNA"/>
</dbReference>
<sequence length="137" mass="14560">MTGLEFVLCRAGDHCFGFEAALVRRALTFGSAAATRLETCLGLSDDGTQDRHLLRLRAAHGDWDLDVAGPLELICLPSSRIQSLPPLLALRSPLPGLRALALVPANAPNAPNAPGESLIWLLDPRTLAMPGSDNSLQ</sequence>
<keyword evidence="2" id="KW-1185">Reference proteome</keyword>
<name>A0ABZ0S5F3_9GAMM</name>
<dbReference type="Proteomes" id="UP001432180">
    <property type="component" value="Chromosome"/>
</dbReference>